<feature type="region of interest" description="Disordered" evidence="1">
    <location>
        <begin position="576"/>
        <end position="613"/>
    </location>
</feature>
<dbReference type="EMBL" id="JAPCWZ010000003">
    <property type="protein sequence ID" value="KAK8875140.1"/>
    <property type="molecule type" value="Genomic_DNA"/>
</dbReference>
<accession>A0ABR2JDH4</accession>
<feature type="compositionally biased region" description="Polar residues" evidence="1">
    <location>
        <begin position="604"/>
        <end position="613"/>
    </location>
</feature>
<comment type="caution">
    <text evidence="2">The sequence shown here is derived from an EMBL/GenBank/DDBJ whole genome shotgun (WGS) entry which is preliminary data.</text>
</comment>
<feature type="compositionally biased region" description="Basic and acidic residues" evidence="1">
    <location>
        <begin position="169"/>
        <end position="178"/>
    </location>
</feature>
<evidence type="ECO:0000313" key="3">
    <source>
        <dbReference type="Proteomes" id="UP001390339"/>
    </source>
</evidence>
<feature type="region of interest" description="Disordered" evidence="1">
    <location>
        <begin position="145"/>
        <end position="188"/>
    </location>
</feature>
<dbReference type="Proteomes" id="UP001390339">
    <property type="component" value="Unassembled WGS sequence"/>
</dbReference>
<feature type="compositionally biased region" description="Basic and acidic residues" evidence="1">
    <location>
        <begin position="492"/>
        <end position="502"/>
    </location>
</feature>
<organism evidence="2 3">
    <name type="scientific">Apiospora arundinis</name>
    <dbReference type="NCBI Taxonomy" id="335852"/>
    <lineage>
        <taxon>Eukaryota</taxon>
        <taxon>Fungi</taxon>
        <taxon>Dikarya</taxon>
        <taxon>Ascomycota</taxon>
        <taxon>Pezizomycotina</taxon>
        <taxon>Sordariomycetes</taxon>
        <taxon>Xylariomycetidae</taxon>
        <taxon>Amphisphaeriales</taxon>
        <taxon>Apiosporaceae</taxon>
        <taxon>Apiospora</taxon>
    </lineage>
</organism>
<feature type="region of interest" description="Disordered" evidence="1">
    <location>
        <begin position="626"/>
        <end position="656"/>
    </location>
</feature>
<feature type="compositionally biased region" description="Polar residues" evidence="1">
    <location>
        <begin position="145"/>
        <end position="158"/>
    </location>
</feature>
<protein>
    <recommendedName>
        <fullName evidence="4">Fungal N-terminal domain-containing protein</fullName>
    </recommendedName>
</protein>
<keyword evidence="3" id="KW-1185">Reference proteome</keyword>
<reference evidence="2 3" key="1">
    <citation type="journal article" date="2024" name="IMA Fungus">
        <title>Apiospora arundinis, a panoply of carbohydrate-active enzymes and secondary metabolites.</title>
        <authorList>
            <person name="Sorensen T."/>
            <person name="Petersen C."/>
            <person name="Muurmann A.T."/>
            <person name="Christiansen J.V."/>
            <person name="Brundto M.L."/>
            <person name="Overgaard C.K."/>
            <person name="Boysen A.T."/>
            <person name="Wollenberg R.D."/>
            <person name="Larsen T.O."/>
            <person name="Sorensen J.L."/>
            <person name="Nielsen K.L."/>
            <person name="Sondergaard T.E."/>
        </authorList>
    </citation>
    <scope>NUCLEOTIDE SEQUENCE [LARGE SCALE GENOMIC DNA]</scope>
    <source>
        <strain evidence="2 3">AAU 773</strain>
    </source>
</reference>
<evidence type="ECO:0000313" key="2">
    <source>
        <dbReference type="EMBL" id="KAK8875140.1"/>
    </source>
</evidence>
<feature type="region of interest" description="Disordered" evidence="1">
    <location>
        <begin position="214"/>
        <end position="278"/>
    </location>
</feature>
<evidence type="ECO:0000256" key="1">
    <source>
        <dbReference type="SAM" id="MobiDB-lite"/>
    </source>
</evidence>
<feature type="compositionally biased region" description="Low complexity" evidence="1">
    <location>
        <begin position="508"/>
        <end position="519"/>
    </location>
</feature>
<gene>
    <name evidence="2" type="ORF">PGQ11_005654</name>
</gene>
<evidence type="ECO:0008006" key="4">
    <source>
        <dbReference type="Google" id="ProtNLM"/>
    </source>
</evidence>
<feature type="region of interest" description="Disordered" evidence="1">
    <location>
        <begin position="483"/>
        <end position="519"/>
    </location>
</feature>
<proteinExistence type="predicted"/>
<name>A0ABR2JDH4_9PEZI</name>
<sequence>MDPGNILTIIELSTSALKLGSKVYREFFGPDKSAEKLQRLNVRLQGLNEILQIIAKSGIPLLNAQYIGTDTTLKECKSFLKEYEATLSSRSGFRVAAQRTFFPFNSEGRLDAFDKRINNHWQELSTYMNLQLLEGQRSSAAALHISSSTQADSRNQLAASPEVIPSRRWTGDTLREDTSNSLPSPRAPILDVPLRSLSVASSLDQLAVPLLEDTQPASPRASGVDNNNALSLLTPPLHGMSGSSSYPPSIAEGAEDDQFEEGRPRSEGQPIRPQPSPIANEITVVQNGVQGRPVKFVLGSRCQFDLMSDCYSVEETGQFRIVEWTTARMRLRHFIPRNETRIPYTKPNDKSLEVSFLPRSTRHTIEITDSDGTRTIQEIPRYYFRHKPDRETFQRKVRNRQFLEMVQALVVHSGKEKYIAKDVHLKIWRTNASDDSPILSFAHHEKDQSSHHVEYKIRWFKRTPEFKGENRLILRVYSQESDLEYGPSNEEPPARRPSFGDRIRRRNSGGSRSPSVSGRPAAVLYEQKGEVPPANVQRLGYLDIEFQTSMLRDKFIKACYDVHQPGSILARRNTGVSDGGLPSPQALSRPPSWTYLPGAGGASMSPTSRRNSNNEQYRVLSQFHLTGSPPIQHPEETAWALPRDPSPGSRQLYELP</sequence>